<dbReference type="Proteomes" id="UP000294325">
    <property type="component" value="Chromosome"/>
</dbReference>
<dbReference type="RefSeq" id="WP_134359577.1">
    <property type="nucleotide sequence ID" value="NZ_CP038033.1"/>
</dbReference>
<evidence type="ECO:0000313" key="2">
    <source>
        <dbReference type="EMBL" id="QBQ56332.1"/>
    </source>
</evidence>
<feature type="domain" description="G" evidence="1">
    <location>
        <begin position="6"/>
        <end position="92"/>
    </location>
</feature>
<dbReference type="OrthoDB" id="5406017at2"/>
<dbReference type="Pfam" id="PF11981">
    <property type="entry name" value="DUF3482"/>
    <property type="match status" value="1"/>
</dbReference>
<evidence type="ECO:0000259" key="1">
    <source>
        <dbReference type="Pfam" id="PF01926"/>
    </source>
</evidence>
<evidence type="ECO:0000313" key="3">
    <source>
        <dbReference type="Proteomes" id="UP000294325"/>
    </source>
</evidence>
<dbReference type="PANTHER" id="PTHR42714">
    <property type="entry name" value="TRNA MODIFICATION GTPASE GTPBP3"/>
    <property type="match status" value="1"/>
</dbReference>
<dbReference type="InterPro" id="IPR027417">
    <property type="entry name" value="P-loop_NTPase"/>
</dbReference>
<dbReference type="AlphaFoldDB" id="A0A4P7C615"/>
<keyword evidence="3" id="KW-1185">Reference proteome</keyword>
<dbReference type="EMBL" id="CP038033">
    <property type="protein sequence ID" value="QBQ56332.1"/>
    <property type="molecule type" value="Genomic_DNA"/>
</dbReference>
<proteinExistence type="predicted"/>
<dbReference type="Pfam" id="PF01926">
    <property type="entry name" value="MMR_HSR1"/>
    <property type="match status" value="1"/>
</dbReference>
<dbReference type="PANTHER" id="PTHR42714:SF2">
    <property type="entry name" value="TRNA MODIFICATION GTPASE GTPBP3, MITOCHONDRIAL"/>
    <property type="match status" value="1"/>
</dbReference>
<dbReference type="SUPFAM" id="SSF52540">
    <property type="entry name" value="P-loop containing nucleoside triphosphate hydrolases"/>
    <property type="match status" value="1"/>
</dbReference>
<dbReference type="GO" id="GO:0005525">
    <property type="term" value="F:GTP binding"/>
    <property type="evidence" value="ECO:0007669"/>
    <property type="project" value="InterPro"/>
</dbReference>
<reference evidence="2 3" key="1">
    <citation type="submission" date="2019-03" db="EMBL/GenBank/DDBJ databases">
        <title>The genome sequence of Nitrosococcus wardiae strain D1FHST reveals the archetypal metabolic capacity of ammonia-oxidizing Gammaproteobacteria.</title>
        <authorList>
            <person name="Wang L."/>
            <person name="Lim C.K."/>
            <person name="Hanson T.E."/>
            <person name="Dang H."/>
            <person name="Klotz M.G."/>
        </authorList>
    </citation>
    <scope>NUCLEOTIDE SEQUENCE [LARGE SCALE GENOMIC DNA]</scope>
    <source>
        <strain evidence="2 3">D1FHS</strain>
    </source>
</reference>
<dbReference type="InterPro" id="IPR006073">
    <property type="entry name" value="GTP-bd"/>
</dbReference>
<organism evidence="2 3">
    <name type="scientific">Nitrosococcus wardiae</name>
    <dbReference type="NCBI Taxonomy" id="1814290"/>
    <lineage>
        <taxon>Bacteria</taxon>
        <taxon>Pseudomonadati</taxon>
        <taxon>Pseudomonadota</taxon>
        <taxon>Gammaproteobacteria</taxon>
        <taxon>Chromatiales</taxon>
        <taxon>Chromatiaceae</taxon>
        <taxon>Nitrosococcus</taxon>
    </lineage>
</organism>
<name>A0A4P7C615_9GAMM</name>
<dbReference type="KEGG" id="nwr:E3U44_18895"/>
<accession>A0A4P7C615</accession>
<dbReference type="GO" id="GO:0002098">
    <property type="term" value="P:tRNA wobble uridine modification"/>
    <property type="evidence" value="ECO:0007669"/>
    <property type="project" value="TreeGrafter"/>
</dbReference>
<dbReference type="GO" id="GO:0005737">
    <property type="term" value="C:cytoplasm"/>
    <property type="evidence" value="ECO:0007669"/>
    <property type="project" value="TreeGrafter"/>
</dbReference>
<sequence>MSAPVFAVVGHPNKGKSSIVATLAQDESVQISSIPGTTAKCRHFPMKVDGEVQYILIDTPGFQRARQVLAWMKARAATAAERAAVVRQFVKTHRNTGKFVDECELLDPLMRGAGILYVIDGSRPYGEEYEAEMEILRWTGQPSIALINMIGHDNYIEEWRAALSQYFRIVRVFNAVTAEFHKRLELLKAFGQLREEWQSPLSRAVKILEEDRCARRQRSALRIAEMLADMITLSVTKRVSSEEDPRAYELPLAKKYKAKLRSFEQKGRRAIEDIYDYHELKSQEKEIEILDEDLFSLDSWNIWGLKRRQLLATGAASGALVGSGVDLAVGGTSFLLGAAVGSMVVGASAWFSYNRISDVKMLGLPLGGTELRVGPARNINFPYVVLGRALYHHAAVTRRTHAQRDILSLDNATETASARSIPEHQRKKLEKLFTPLRNTDDGSFDPVLVDHLAGIIEGVMEETDRII</sequence>
<dbReference type="InterPro" id="IPR021871">
    <property type="entry name" value="DUF3482"/>
</dbReference>
<dbReference type="Gene3D" id="3.40.50.300">
    <property type="entry name" value="P-loop containing nucleotide triphosphate hydrolases"/>
    <property type="match status" value="1"/>
</dbReference>
<gene>
    <name evidence="2" type="ORF">E3U44_18895</name>
</gene>
<dbReference type="GO" id="GO:0030488">
    <property type="term" value="P:tRNA methylation"/>
    <property type="evidence" value="ECO:0007669"/>
    <property type="project" value="TreeGrafter"/>
</dbReference>
<protein>
    <submittedName>
        <fullName evidence="2">DUF3482 domain-containing protein</fullName>
    </submittedName>
</protein>